<reference evidence="10" key="1">
    <citation type="journal article" date="2014" name="Sci. Data">
        <title>Genomes of diverse isolates of the marine cyanobacterium Prochlorococcus.</title>
        <authorList>
            <person name="Biller S."/>
            <person name="Berube P."/>
            <person name="Thompson J."/>
            <person name="Kelly L."/>
            <person name="Roggensack S."/>
            <person name="Awad L."/>
            <person name="Roache-Johnson K."/>
            <person name="Ding H."/>
            <person name="Giovannoni S.J."/>
            <person name="Moore L.R."/>
            <person name="Chisholm S.W."/>
        </authorList>
    </citation>
    <scope>NUCLEOTIDE SEQUENCE [LARGE SCALE GENOMIC DNA]</scope>
    <source>
        <strain evidence="10">PAC1</strain>
    </source>
</reference>
<dbReference type="InterPro" id="IPR006231">
    <property type="entry name" value="MQO"/>
</dbReference>
<sequence>MFNTGTPDSENTYDAILVGAGIMSSTLAVLLHELEPDLRLLVVEKLSSAGLESSCAKNNAGTGHAANCELNYTPIQEEGHLSTNKAFEINKSFEQSLEFWASLAEKGKLIPKTFLNKLPHISLVFGDEDISLLKKRFSKLSSHAAFATMEFTMDHGELKDWIPLIMDGRKQSEKIAATRIKRGTDIDFGNLTRSYINQIEGAKSIDINYSTNVENLQQDSEGDWYLSLEGAKKNRIVRSKFVFLGAGGGALSLLQKSRIPEGLSYAGFPVSGKWLICDEEKSTKRHNAKVYGKAAVGAPPMSVPHLDTRWIDKKKSLLFGPFAGFSSNFLKYGSKLDLFRSIKTTNLFSMLQAGLDNIDLGKYLLNQLIQTNEDRIDTLKRFLPQVSPNDWKLSTAGQRVQIIKQTSKGGVLKMGTEVVTSSDGSLAALLGASPGASTAVTIMIEVLNRCWQEKMKSSKWKNKMLELFPSIGTDINSDQEALLAIRKRNDFLLKLI</sequence>
<evidence type="ECO:0000313" key="9">
    <source>
        <dbReference type="EMBL" id="KGG19236.1"/>
    </source>
</evidence>
<evidence type="ECO:0000313" key="10">
    <source>
        <dbReference type="Proteomes" id="UP000030392"/>
    </source>
</evidence>
<dbReference type="AlphaFoldDB" id="A0A0A2BYS1"/>
<comment type="cofactor">
    <cofactor evidence="2 8">
        <name>FAD</name>
        <dbReference type="ChEBI" id="CHEBI:57692"/>
    </cofactor>
</comment>
<dbReference type="GO" id="GO:0008924">
    <property type="term" value="F:L-malate dehydrogenase (quinone) activity"/>
    <property type="evidence" value="ECO:0007669"/>
    <property type="project" value="UniProtKB-UniRule"/>
</dbReference>
<name>A0A0A2BYS1_PROMR</name>
<dbReference type="GO" id="GO:0006099">
    <property type="term" value="P:tricarboxylic acid cycle"/>
    <property type="evidence" value="ECO:0007669"/>
    <property type="project" value="UniProtKB-UniRule"/>
</dbReference>
<comment type="catalytic activity">
    <reaction evidence="1 8">
        <text>(S)-malate + a quinone = a quinol + oxaloacetate</text>
        <dbReference type="Rhea" id="RHEA:46012"/>
        <dbReference type="ChEBI" id="CHEBI:15589"/>
        <dbReference type="ChEBI" id="CHEBI:16452"/>
        <dbReference type="ChEBI" id="CHEBI:24646"/>
        <dbReference type="ChEBI" id="CHEBI:132124"/>
        <dbReference type="EC" id="1.1.5.4"/>
    </reaction>
</comment>
<evidence type="ECO:0000256" key="5">
    <source>
        <dbReference type="ARBA" id="ARBA00022630"/>
    </source>
</evidence>
<evidence type="ECO:0000256" key="1">
    <source>
        <dbReference type="ARBA" id="ARBA00001139"/>
    </source>
</evidence>
<dbReference type="UniPathway" id="UPA00223">
    <property type="reaction ID" value="UER01008"/>
</dbReference>
<comment type="pathway">
    <text evidence="3 8">Carbohydrate metabolism; tricarboxylic acid cycle; oxaloacetate from (S)-malate (quinone route): step 1/1.</text>
</comment>
<organism evidence="9 10">
    <name type="scientific">Prochlorococcus marinus str. PAC1</name>
    <dbReference type="NCBI Taxonomy" id="59924"/>
    <lineage>
        <taxon>Bacteria</taxon>
        <taxon>Bacillati</taxon>
        <taxon>Cyanobacteriota</taxon>
        <taxon>Cyanophyceae</taxon>
        <taxon>Synechococcales</taxon>
        <taxon>Prochlorococcaceae</taxon>
        <taxon>Prochlorococcus</taxon>
    </lineage>
</organism>
<keyword evidence="6 8" id="KW-0274">FAD</keyword>
<dbReference type="InterPro" id="IPR036188">
    <property type="entry name" value="FAD/NAD-bd_sf"/>
</dbReference>
<dbReference type="EC" id="1.1.5.4" evidence="8"/>
<proteinExistence type="inferred from homology"/>
<dbReference type="Gene3D" id="3.50.50.60">
    <property type="entry name" value="FAD/NAD(P)-binding domain"/>
    <property type="match status" value="1"/>
</dbReference>
<dbReference type="RefSeq" id="WP_036907827.1">
    <property type="nucleotide sequence ID" value="NZ_CP138967.1"/>
</dbReference>
<protein>
    <recommendedName>
        <fullName evidence="8">Probable malate:quinone oxidoreductase</fullName>
        <ecNumber evidence="8">1.1.5.4</ecNumber>
    </recommendedName>
    <alternativeName>
        <fullName evidence="8">MQO</fullName>
    </alternativeName>
    <alternativeName>
        <fullName evidence="8">Malate dehydrogenase [quinone]</fullName>
    </alternativeName>
</protein>
<evidence type="ECO:0000256" key="6">
    <source>
        <dbReference type="ARBA" id="ARBA00022827"/>
    </source>
</evidence>
<dbReference type="NCBIfam" id="NF009875">
    <property type="entry name" value="PRK13339.1"/>
    <property type="match status" value="1"/>
</dbReference>
<dbReference type="EMBL" id="JNAX01000015">
    <property type="protein sequence ID" value="KGG19236.1"/>
    <property type="molecule type" value="Genomic_DNA"/>
</dbReference>
<dbReference type="NCBIfam" id="TIGR01320">
    <property type="entry name" value="mal_quin_oxido"/>
    <property type="match status" value="1"/>
</dbReference>
<dbReference type="NCBIfam" id="NF003606">
    <property type="entry name" value="PRK05257.2-1"/>
    <property type="match status" value="1"/>
</dbReference>
<evidence type="ECO:0000256" key="8">
    <source>
        <dbReference type="HAMAP-Rule" id="MF_00212"/>
    </source>
</evidence>
<dbReference type="Pfam" id="PF06039">
    <property type="entry name" value="Mqo"/>
    <property type="match status" value="1"/>
</dbReference>
<comment type="caution">
    <text evidence="9">The sequence shown here is derived from an EMBL/GenBank/DDBJ whole genome shotgun (WGS) entry which is preliminary data.</text>
</comment>
<dbReference type="HAMAP" id="MF_00212">
    <property type="entry name" value="MQO"/>
    <property type="match status" value="1"/>
</dbReference>
<evidence type="ECO:0000256" key="4">
    <source>
        <dbReference type="ARBA" id="ARBA00022532"/>
    </source>
</evidence>
<dbReference type="PANTHER" id="PTHR43104">
    <property type="entry name" value="L-2-HYDROXYGLUTARATE DEHYDROGENASE, MITOCHONDRIAL"/>
    <property type="match status" value="1"/>
</dbReference>
<dbReference type="PANTHER" id="PTHR43104:SF2">
    <property type="entry name" value="L-2-HYDROXYGLUTARATE DEHYDROGENASE, MITOCHONDRIAL"/>
    <property type="match status" value="1"/>
</dbReference>
<gene>
    <name evidence="8" type="primary">mqo</name>
    <name evidence="9" type="ORF">EV03_1616</name>
</gene>
<dbReference type="GO" id="GO:0047545">
    <property type="term" value="F:(S)-2-hydroxyglutarate dehydrogenase activity"/>
    <property type="evidence" value="ECO:0007669"/>
    <property type="project" value="TreeGrafter"/>
</dbReference>
<evidence type="ECO:0000256" key="2">
    <source>
        <dbReference type="ARBA" id="ARBA00001974"/>
    </source>
</evidence>
<keyword evidence="7 8" id="KW-0560">Oxidoreductase</keyword>
<evidence type="ECO:0000256" key="3">
    <source>
        <dbReference type="ARBA" id="ARBA00005012"/>
    </source>
</evidence>
<dbReference type="NCBIfam" id="NF003607">
    <property type="entry name" value="PRK05257.2-3"/>
    <property type="match status" value="1"/>
</dbReference>
<keyword evidence="5 8" id="KW-0285">Flavoprotein</keyword>
<dbReference type="SUPFAM" id="SSF51905">
    <property type="entry name" value="FAD/NAD(P)-binding domain"/>
    <property type="match status" value="1"/>
</dbReference>
<dbReference type="Proteomes" id="UP000030392">
    <property type="component" value="Unassembled WGS sequence"/>
</dbReference>
<keyword evidence="4 8" id="KW-0816">Tricarboxylic acid cycle</keyword>
<dbReference type="NCBIfam" id="NF003611">
    <property type="entry name" value="PRK05257.3-2"/>
    <property type="match status" value="1"/>
</dbReference>
<accession>A0A0A2BYS1</accession>
<comment type="similarity">
    <text evidence="8">Belongs to the MQO family.</text>
</comment>
<evidence type="ECO:0000256" key="7">
    <source>
        <dbReference type="ARBA" id="ARBA00023002"/>
    </source>
</evidence>